<proteinExistence type="inferred from homology"/>
<dbReference type="EMBL" id="JALNMH010000001">
    <property type="protein sequence ID" value="MCK7592058.1"/>
    <property type="molecule type" value="Genomic_DNA"/>
</dbReference>
<keyword evidence="7" id="KW-0630">Potassium</keyword>
<keyword evidence="10 13" id="KW-0472">Membrane</keyword>
<keyword evidence="15" id="KW-1185">Reference proteome</keyword>
<evidence type="ECO:0000256" key="5">
    <source>
        <dbReference type="ARBA" id="ARBA00022692"/>
    </source>
</evidence>
<dbReference type="InterPro" id="IPR010617">
    <property type="entry name" value="TMEM175-like"/>
</dbReference>
<feature type="transmembrane region" description="Helical" evidence="13">
    <location>
        <begin position="73"/>
        <end position="93"/>
    </location>
</feature>
<keyword evidence="9" id="KW-0406">Ion transport</keyword>
<evidence type="ECO:0000256" key="13">
    <source>
        <dbReference type="SAM" id="Phobius"/>
    </source>
</evidence>
<gene>
    <name evidence="14" type="ORF">M0G41_00065</name>
</gene>
<keyword evidence="4" id="KW-0633">Potassium transport</keyword>
<keyword evidence="6" id="KW-0631">Potassium channel</keyword>
<dbReference type="Pfam" id="PF06736">
    <property type="entry name" value="TMEM175"/>
    <property type="match status" value="1"/>
</dbReference>
<evidence type="ECO:0000313" key="15">
    <source>
        <dbReference type="Proteomes" id="UP001431449"/>
    </source>
</evidence>
<organism evidence="14 15">
    <name type="scientific">Pseudomarimonas salicorniae</name>
    <dbReference type="NCBI Taxonomy" id="2933270"/>
    <lineage>
        <taxon>Bacteria</taxon>
        <taxon>Pseudomonadati</taxon>
        <taxon>Pseudomonadota</taxon>
        <taxon>Gammaproteobacteria</taxon>
        <taxon>Lysobacterales</taxon>
        <taxon>Lysobacteraceae</taxon>
        <taxon>Pseudomarimonas</taxon>
    </lineage>
</organism>
<evidence type="ECO:0000256" key="11">
    <source>
        <dbReference type="ARBA" id="ARBA00023303"/>
    </source>
</evidence>
<evidence type="ECO:0000256" key="9">
    <source>
        <dbReference type="ARBA" id="ARBA00023065"/>
    </source>
</evidence>
<keyword evidence="11" id="KW-0407">Ion channel</keyword>
<evidence type="ECO:0000256" key="1">
    <source>
        <dbReference type="ARBA" id="ARBA00004141"/>
    </source>
</evidence>
<accession>A0ABT0GBY8</accession>
<feature type="transmembrane region" description="Helical" evidence="13">
    <location>
        <begin position="40"/>
        <end position="61"/>
    </location>
</feature>
<keyword evidence="3" id="KW-0813">Transport</keyword>
<evidence type="ECO:0000256" key="10">
    <source>
        <dbReference type="ARBA" id="ARBA00023136"/>
    </source>
</evidence>
<sequence>MGGREMTRIETFTDAAFAFALTLLVISLDPPTTMQSLSDTLVHVPGFLLGATLLMVFWNAHRRWSRRFGLDDSATTLLSCLLVFTVLLFVYPLRYMTSALSGFIASLTGLPVGPDIHSLGLAGQEDVNRMFVIYGVGFMAMSVSIVLLNVHAGGAVRAWA</sequence>
<comment type="similarity">
    <text evidence="2">Belongs to the TMEM175 family.</text>
</comment>
<dbReference type="RefSeq" id="WP_248203960.1">
    <property type="nucleotide sequence ID" value="NZ_JALNMH010000001.1"/>
</dbReference>
<keyword evidence="5 13" id="KW-0812">Transmembrane</keyword>
<comment type="subcellular location">
    <subcellularLocation>
        <location evidence="1">Membrane</location>
        <topology evidence="1">Multi-pass membrane protein</topology>
    </subcellularLocation>
</comment>
<evidence type="ECO:0000256" key="6">
    <source>
        <dbReference type="ARBA" id="ARBA00022826"/>
    </source>
</evidence>
<evidence type="ECO:0000256" key="7">
    <source>
        <dbReference type="ARBA" id="ARBA00022958"/>
    </source>
</evidence>
<comment type="caution">
    <text evidence="14">The sequence shown here is derived from an EMBL/GenBank/DDBJ whole genome shotgun (WGS) entry which is preliminary data.</text>
</comment>
<evidence type="ECO:0000313" key="14">
    <source>
        <dbReference type="EMBL" id="MCK7592058.1"/>
    </source>
</evidence>
<evidence type="ECO:0000256" key="2">
    <source>
        <dbReference type="ARBA" id="ARBA00006920"/>
    </source>
</evidence>
<comment type="catalytic activity">
    <reaction evidence="12">
        <text>K(+)(in) = K(+)(out)</text>
        <dbReference type="Rhea" id="RHEA:29463"/>
        <dbReference type="ChEBI" id="CHEBI:29103"/>
    </reaction>
</comment>
<keyword evidence="8 13" id="KW-1133">Transmembrane helix</keyword>
<evidence type="ECO:0000256" key="4">
    <source>
        <dbReference type="ARBA" id="ARBA00022538"/>
    </source>
</evidence>
<reference evidence="14" key="1">
    <citation type="submission" date="2022-04" db="EMBL/GenBank/DDBJ databases">
        <title>Lysobacter sp. CAU 1642 isolated from sea sand.</title>
        <authorList>
            <person name="Kim W."/>
        </authorList>
    </citation>
    <scope>NUCLEOTIDE SEQUENCE</scope>
    <source>
        <strain evidence="14">CAU 1642</strain>
    </source>
</reference>
<name>A0ABT0GBY8_9GAMM</name>
<dbReference type="Proteomes" id="UP001431449">
    <property type="component" value="Unassembled WGS sequence"/>
</dbReference>
<evidence type="ECO:0000256" key="3">
    <source>
        <dbReference type="ARBA" id="ARBA00022448"/>
    </source>
</evidence>
<protein>
    <submittedName>
        <fullName evidence="14">TMEM175 family protein</fullName>
    </submittedName>
</protein>
<evidence type="ECO:0000256" key="12">
    <source>
        <dbReference type="ARBA" id="ARBA00034430"/>
    </source>
</evidence>
<feature type="transmembrane region" description="Helical" evidence="13">
    <location>
        <begin position="131"/>
        <end position="150"/>
    </location>
</feature>
<evidence type="ECO:0000256" key="8">
    <source>
        <dbReference type="ARBA" id="ARBA00022989"/>
    </source>
</evidence>
<feature type="transmembrane region" description="Helical" evidence="13">
    <location>
        <begin position="12"/>
        <end position="28"/>
    </location>
</feature>